<dbReference type="SUPFAM" id="SSF51735">
    <property type="entry name" value="NAD(P)-binding Rossmann-fold domains"/>
    <property type="match status" value="1"/>
</dbReference>
<dbReference type="InterPro" id="IPR001509">
    <property type="entry name" value="Epimerase_deHydtase"/>
</dbReference>
<feature type="domain" description="NAD-dependent epimerase/dehydratase" evidence="4">
    <location>
        <begin position="20"/>
        <end position="185"/>
    </location>
</feature>
<evidence type="ECO:0000256" key="2">
    <source>
        <dbReference type="ARBA" id="ARBA00023002"/>
    </source>
</evidence>
<comment type="caution">
    <text evidence="5">The sequence shown here is derived from an EMBL/GenBank/DDBJ whole genome shotgun (WGS) entry which is preliminary data.</text>
</comment>
<dbReference type="GO" id="GO:0016491">
    <property type="term" value="F:oxidoreductase activity"/>
    <property type="evidence" value="ECO:0007669"/>
    <property type="project" value="UniProtKB-KW"/>
</dbReference>
<dbReference type="InterPro" id="IPR020904">
    <property type="entry name" value="Sc_DH/Rdtase_CS"/>
</dbReference>
<keyword evidence="3" id="KW-0520">NAD</keyword>
<protein>
    <submittedName>
        <fullName evidence="5">NAD(P)-dependent oxidoreductase</fullName>
    </submittedName>
</protein>
<keyword evidence="6" id="KW-1185">Reference proteome</keyword>
<evidence type="ECO:0000313" key="6">
    <source>
        <dbReference type="Proteomes" id="UP000657385"/>
    </source>
</evidence>
<dbReference type="EMBL" id="JADPRT010000006">
    <property type="protein sequence ID" value="MBF9069675.1"/>
    <property type="molecule type" value="Genomic_DNA"/>
</dbReference>
<dbReference type="PROSITE" id="PS00061">
    <property type="entry name" value="ADH_SHORT"/>
    <property type="match status" value="1"/>
</dbReference>
<dbReference type="AlphaFoldDB" id="A0A931BA42"/>
<accession>A0A931BA42</accession>
<evidence type="ECO:0000256" key="3">
    <source>
        <dbReference type="ARBA" id="ARBA00023027"/>
    </source>
</evidence>
<name>A0A931BA42_9ACTN</name>
<keyword evidence="2" id="KW-0560">Oxidoreductase</keyword>
<dbReference type="Proteomes" id="UP000657385">
    <property type="component" value="Unassembled WGS sequence"/>
</dbReference>
<sequence length="290" mass="31196">MGGTETTQNRQCEGETLSRILITGAAGGVGTLIRPRLARPDRVLRLLDIQPLAPGEAGDGAEELVHASVTDMAAMEAACAGVDAVIHLGGHSLEAPWQQIMDVNIHGTYTVFEAARRAGVPRVVFASSNHAVGFHTPDEYPLTADTPPLPDTYYGVSKVAGEALGALYHHRYGLDVICIRIMTCFPEPPNPRALSTWLSPDDCARLLEASLAAPEPGFRIVYGVSPNTRGGWVSLEEARALGYRPTDDAEVYAEKILAAHGEPPADDPVYRYLGGQFTFPDLDADRLDRP</sequence>
<evidence type="ECO:0000313" key="5">
    <source>
        <dbReference type="EMBL" id="MBF9069675.1"/>
    </source>
</evidence>
<organism evidence="5 6">
    <name type="scientific">Streptacidiphilus fuscans</name>
    <dbReference type="NCBI Taxonomy" id="2789292"/>
    <lineage>
        <taxon>Bacteria</taxon>
        <taxon>Bacillati</taxon>
        <taxon>Actinomycetota</taxon>
        <taxon>Actinomycetes</taxon>
        <taxon>Kitasatosporales</taxon>
        <taxon>Streptomycetaceae</taxon>
        <taxon>Streptacidiphilus</taxon>
    </lineage>
</organism>
<dbReference type="Pfam" id="PF01370">
    <property type="entry name" value="Epimerase"/>
    <property type="match status" value="1"/>
</dbReference>
<evidence type="ECO:0000256" key="1">
    <source>
        <dbReference type="ARBA" id="ARBA00007637"/>
    </source>
</evidence>
<proteinExistence type="inferred from homology"/>
<dbReference type="PANTHER" id="PTHR43103">
    <property type="entry name" value="NUCLEOSIDE-DIPHOSPHATE-SUGAR EPIMERASE"/>
    <property type="match status" value="1"/>
</dbReference>
<dbReference type="InterPro" id="IPR036291">
    <property type="entry name" value="NAD(P)-bd_dom_sf"/>
</dbReference>
<comment type="similarity">
    <text evidence="1">Belongs to the NAD(P)-dependent epimerase/dehydratase family.</text>
</comment>
<reference evidence="5" key="1">
    <citation type="submission" date="2020-11" db="EMBL/GenBank/DDBJ databases">
        <title>Isolation and identification of active actinomycetes.</title>
        <authorList>
            <person name="Yu B."/>
        </authorList>
    </citation>
    <scope>NUCLEOTIDE SEQUENCE</scope>
    <source>
        <strain evidence="5">NEAU-YB345</strain>
    </source>
</reference>
<gene>
    <name evidence="5" type="ORF">I2501_16745</name>
</gene>
<dbReference type="Gene3D" id="3.40.50.720">
    <property type="entry name" value="NAD(P)-binding Rossmann-like Domain"/>
    <property type="match status" value="1"/>
</dbReference>
<evidence type="ECO:0000259" key="4">
    <source>
        <dbReference type="Pfam" id="PF01370"/>
    </source>
</evidence>
<dbReference type="PANTHER" id="PTHR43103:SF5">
    <property type="entry name" value="4-EPIMERASE, PUTATIVE (AFU_ORTHOLOGUE AFUA_7G00360)-RELATED"/>
    <property type="match status" value="1"/>
</dbReference>